<dbReference type="InterPro" id="IPR018490">
    <property type="entry name" value="cNMP-bd_dom_sf"/>
</dbReference>
<dbReference type="CDD" id="cd00038">
    <property type="entry name" value="CAP_ED"/>
    <property type="match status" value="1"/>
</dbReference>
<dbReference type="PROSITE" id="PS50042">
    <property type="entry name" value="CNMP_BINDING_3"/>
    <property type="match status" value="1"/>
</dbReference>
<evidence type="ECO:0000259" key="1">
    <source>
        <dbReference type="PROSITE" id="PS50042"/>
    </source>
</evidence>
<protein>
    <submittedName>
        <fullName evidence="2">Cyclic nucleotide-binding protein</fullName>
    </submittedName>
</protein>
<evidence type="ECO:0000313" key="3">
    <source>
        <dbReference type="Proteomes" id="UP000247903"/>
    </source>
</evidence>
<name>A0A2V4BTH4_9FLAO</name>
<sequence length="194" mass="22603">MIDILIQHINSKINNKLTESDISLLSEVFHTKKLRKHQYLIQSGEVCKIAAFVVKGALKKYTIDNSGKENILELYIENWWAGDKESFMIGTPTPYYIDAYEDSELLVITKDDFVNILSKLSFYSELNQSLTERQSFQLMKRLHSSQTFTAEQKLDELQNTYPEFFQRFPKHIIASYLGMTKETISRIRSNSSKK</sequence>
<keyword evidence="3" id="KW-1185">Reference proteome</keyword>
<dbReference type="SUPFAM" id="SSF51206">
    <property type="entry name" value="cAMP-binding domain-like"/>
    <property type="match status" value="1"/>
</dbReference>
<reference evidence="2 3" key="1">
    <citation type="submission" date="2018-05" db="EMBL/GenBank/DDBJ databases">
        <title>Flavobacterium sp. strain IMCC34759, incomplete genome.</title>
        <authorList>
            <person name="Joung Y."/>
            <person name="Cho J."/>
        </authorList>
    </citation>
    <scope>NUCLEOTIDE SEQUENCE [LARGE SCALE GENOMIC DNA]</scope>
    <source>
        <strain evidence="2 3">IMCC34759</strain>
    </source>
</reference>
<dbReference type="Pfam" id="PF00027">
    <property type="entry name" value="cNMP_binding"/>
    <property type="match status" value="1"/>
</dbReference>
<organism evidence="2 3">
    <name type="scientific">Flavobacterium cheongpyeongense</name>
    <dbReference type="NCBI Taxonomy" id="2212651"/>
    <lineage>
        <taxon>Bacteria</taxon>
        <taxon>Pseudomonadati</taxon>
        <taxon>Bacteroidota</taxon>
        <taxon>Flavobacteriia</taxon>
        <taxon>Flavobacteriales</taxon>
        <taxon>Flavobacteriaceae</taxon>
        <taxon>Flavobacterium</taxon>
    </lineage>
</organism>
<dbReference type="SMART" id="SM00100">
    <property type="entry name" value="cNMP"/>
    <property type="match status" value="1"/>
</dbReference>
<dbReference type="InterPro" id="IPR014710">
    <property type="entry name" value="RmlC-like_jellyroll"/>
</dbReference>
<dbReference type="InterPro" id="IPR000595">
    <property type="entry name" value="cNMP-bd_dom"/>
</dbReference>
<dbReference type="RefSeq" id="WP_110305253.1">
    <property type="nucleotide sequence ID" value="NZ_QJHK01000002.1"/>
</dbReference>
<comment type="caution">
    <text evidence="2">The sequence shown here is derived from an EMBL/GenBank/DDBJ whole genome shotgun (WGS) entry which is preliminary data.</text>
</comment>
<dbReference type="OrthoDB" id="1092431at2"/>
<dbReference type="Gene3D" id="2.60.120.10">
    <property type="entry name" value="Jelly Rolls"/>
    <property type="match status" value="1"/>
</dbReference>
<evidence type="ECO:0000313" key="2">
    <source>
        <dbReference type="EMBL" id="PXY42281.1"/>
    </source>
</evidence>
<dbReference type="EMBL" id="QJHK01000002">
    <property type="protein sequence ID" value="PXY42281.1"/>
    <property type="molecule type" value="Genomic_DNA"/>
</dbReference>
<dbReference type="AlphaFoldDB" id="A0A2V4BTH4"/>
<accession>A0A2V4BTH4</accession>
<gene>
    <name evidence="2" type="ORF">DMB65_03370</name>
</gene>
<dbReference type="Proteomes" id="UP000247903">
    <property type="component" value="Unassembled WGS sequence"/>
</dbReference>
<proteinExistence type="predicted"/>
<feature type="domain" description="Cyclic nucleotide-binding" evidence="1">
    <location>
        <begin position="13"/>
        <end position="117"/>
    </location>
</feature>